<protein>
    <submittedName>
        <fullName evidence="1">Cap binding protein 80-PB</fullName>
    </submittedName>
</protein>
<reference evidence="1" key="2">
    <citation type="journal article" date="2022" name="New Phytol.">
        <title>Evolutionary transition to the ectomycorrhizal habit in the genomes of a hyperdiverse lineage of mushroom-forming fungi.</title>
        <authorList>
            <person name="Looney B."/>
            <person name="Miyauchi S."/>
            <person name="Morin E."/>
            <person name="Drula E."/>
            <person name="Courty P.E."/>
            <person name="Kohler A."/>
            <person name="Kuo A."/>
            <person name="LaButti K."/>
            <person name="Pangilinan J."/>
            <person name="Lipzen A."/>
            <person name="Riley R."/>
            <person name="Andreopoulos W."/>
            <person name="He G."/>
            <person name="Johnson J."/>
            <person name="Nolan M."/>
            <person name="Tritt A."/>
            <person name="Barry K.W."/>
            <person name="Grigoriev I.V."/>
            <person name="Nagy L.G."/>
            <person name="Hibbett D."/>
            <person name="Henrissat B."/>
            <person name="Matheny P.B."/>
            <person name="Labbe J."/>
            <person name="Martin F.M."/>
        </authorList>
    </citation>
    <scope>NUCLEOTIDE SEQUENCE</scope>
    <source>
        <strain evidence="1">FP105234-sp</strain>
    </source>
</reference>
<keyword evidence="2" id="KW-1185">Reference proteome</keyword>
<sequence length="873" mass="97247">MSYERPYGGRRRRRDDYDQDRRRDLQESPEQRLQATIIRLGDVDVEQEIPQLATDPRFHDAANVPVISEGLRLGITEQPYKIPHYAALLRVLSVPHPEPSPPEGESAQGSSSSPSVGRQILDDFWRGFQAYLDQLAWRQARLCIHFFAHLTEAGVVTPQSMLGLLQSFTAVLDEFGVSTGRGKRAARCAAEGLMRAGRSLKDYSPASVIELISTLQAYNETIAGAKWLVQPITKLYNQDASPVNAAEILDCAVTALKLLEASDFSDTATIYPQPYADLPSLSEAPFDLPSVLVPPEVIELDGLSTDSGEDALVKKEEWPEHLLRLFDNDVTPDPATPAGYAVRADLLDIIDIFEVNRKECARILAEYPRWTVPGTFKPKPGTPADVPDRELVPGRDWQLESSIIETILGAQFILPESPEKPIYYITLITELCKLSPQTVGPAVGKSIRKLYSYLADGLDVEVGRRFAEWFAVHMSNFGFQWVWKEWVPDLSLPVLHPKRVFMHRALEIEIRLSYLDRILKTLPEAFHDPAQGALPEQAPGPEYDYDDPSAPHHDSAQSVLNQLRGRAKPEDVMSLLESLKITLVETADGDINVDSVIRSIAVQSLLHIGSRSFSHFLNAIERYLLVLRNLASGGADAKADLLSVVSTFWRRNRQMISIVFDKLMQYQIVDPTDVVGWVFTHMTEGLDWDVLKGAVDKANGRVVIARKRVAALRKEQDDTRARAKASGGADDGAMEVDGEIKQEDTPADSPALVNALNAFTSLTREQKSTLARVLEGFVHAVHSTSTDSSLIPDQTSLRVISPSAWEDRGSWGNEEWKAWQTWVWYKHFCRTYSPYLRSYATTLSIVSFAAVDGADNAAAVLMKKIWALAIGQD</sequence>
<evidence type="ECO:0000313" key="2">
    <source>
        <dbReference type="Proteomes" id="UP000814033"/>
    </source>
</evidence>
<gene>
    <name evidence="1" type="ORF">FA95DRAFT_1553293</name>
</gene>
<dbReference type="EMBL" id="MU275844">
    <property type="protein sequence ID" value="KAI0052632.1"/>
    <property type="molecule type" value="Genomic_DNA"/>
</dbReference>
<proteinExistence type="predicted"/>
<name>A0ACB8S922_9AGAM</name>
<accession>A0ACB8S922</accession>
<comment type="caution">
    <text evidence="1">The sequence shown here is derived from an EMBL/GenBank/DDBJ whole genome shotgun (WGS) entry which is preliminary data.</text>
</comment>
<reference evidence="1" key="1">
    <citation type="submission" date="2021-02" db="EMBL/GenBank/DDBJ databases">
        <authorList>
            <consortium name="DOE Joint Genome Institute"/>
            <person name="Ahrendt S."/>
            <person name="Looney B.P."/>
            <person name="Miyauchi S."/>
            <person name="Morin E."/>
            <person name="Drula E."/>
            <person name="Courty P.E."/>
            <person name="Chicoki N."/>
            <person name="Fauchery L."/>
            <person name="Kohler A."/>
            <person name="Kuo A."/>
            <person name="Labutti K."/>
            <person name="Pangilinan J."/>
            <person name="Lipzen A."/>
            <person name="Riley R."/>
            <person name="Andreopoulos W."/>
            <person name="He G."/>
            <person name="Johnson J."/>
            <person name="Barry K.W."/>
            <person name="Grigoriev I.V."/>
            <person name="Nagy L."/>
            <person name="Hibbett D."/>
            <person name="Henrissat B."/>
            <person name="Matheny P.B."/>
            <person name="Labbe J."/>
            <person name="Martin F."/>
        </authorList>
    </citation>
    <scope>NUCLEOTIDE SEQUENCE</scope>
    <source>
        <strain evidence="1">FP105234-sp</strain>
    </source>
</reference>
<evidence type="ECO:0000313" key="1">
    <source>
        <dbReference type="EMBL" id="KAI0052632.1"/>
    </source>
</evidence>
<organism evidence="1 2">
    <name type="scientific">Auriscalpium vulgare</name>
    <dbReference type="NCBI Taxonomy" id="40419"/>
    <lineage>
        <taxon>Eukaryota</taxon>
        <taxon>Fungi</taxon>
        <taxon>Dikarya</taxon>
        <taxon>Basidiomycota</taxon>
        <taxon>Agaricomycotina</taxon>
        <taxon>Agaricomycetes</taxon>
        <taxon>Russulales</taxon>
        <taxon>Auriscalpiaceae</taxon>
        <taxon>Auriscalpium</taxon>
    </lineage>
</organism>
<dbReference type="Proteomes" id="UP000814033">
    <property type="component" value="Unassembled WGS sequence"/>
</dbReference>